<evidence type="ECO:0000256" key="1">
    <source>
        <dbReference type="ARBA" id="ARBA00004196"/>
    </source>
</evidence>
<keyword evidence="2" id="KW-0479">Metal-binding</keyword>
<dbReference type="GO" id="GO:0005886">
    <property type="term" value="C:plasma membrane"/>
    <property type="evidence" value="ECO:0007669"/>
    <property type="project" value="TreeGrafter"/>
</dbReference>
<organism evidence="8 9">
    <name type="scientific">Paractinoplanes brasiliensis</name>
    <dbReference type="NCBI Taxonomy" id="52695"/>
    <lineage>
        <taxon>Bacteria</taxon>
        <taxon>Bacillati</taxon>
        <taxon>Actinomycetota</taxon>
        <taxon>Actinomycetes</taxon>
        <taxon>Micromonosporales</taxon>
        <taxon>Micromonosporaceae</taxon>
        <taxon>Paractinoplanes</taxon>
    </lineage>
</organism>
<evidence type="ECO:0000313" key="9">
    <source>
        <dbReference type="Proteomes" id="UP000294901"/>
    </source>
</evidence>
<dbReference type="GO" id="GO:0042597">
    <property type="term" value="C:periplasmic space"/>
    <property type="evidence" value="ECO:0007669"/>
    <property type="project" value="InterPro"/>
</dbReference>
<comment type="subcellular location">
    <subcellularLocation>
        <location evidence="1">Cell envelope</location>
    </subcellularLocation>
</comment>
<dbReference type="Pfam" id="PF04234">
    <property type="entry name" value="CopC"/>
    <property type="match status" value="1"/>
</dbReference>
<feature type="chain" id="PRO_5038677943" description="CopC domain-containing protein" evidence="6">
    <location>
        <begin position="20"/>
        <end position="169"/>
    </location>
</feature>
<keyword evidence="5" id="KW-1133">Transmembrane helix</keyword>
<dbReference type="EMBL" id="SNWR01000002">
    <property type="protein sequence ID" value="TDO32456.1"/>
    <property type="molecule type" value="Genomic_DNA"/>
</dbReference>
<protein>
    <recommendedName>
        <fullName evidence="7">CopC domain-containing protein</fullName>
    </recommendedName>
</protein>
<evidence type="ECO:0000256" key="6">
    <source>
        <dbReference type="SAM" id="SignalP"/>
    </source>
</evidence>
<keyword evidence="4" id="KW-0186">Copper</keyword>
<evidence type="ECO:0000256" key="2">
    <source>
        <dbReference type="ARBA" id="ARBA00022723"/>
    </source>
</evidence>
<keyword evidence="5" id="KW-0472">Membrane</keyword>
<dbReference type="InterPro" id="IPR014755">
    <property type="entry name" value="Cu-Rt/internalin_Ig-like"/>
</dbReference>
<evidence type="ECO:0000256" key="3">
    <source>
        <dbReference type="ARBA" id="ARBA00022729"/>
    </source>
</evidence>
<feature type="domain" description="CopC" evidence="7">
    <location>
        <begin position="20"/>
        <end position="113"/>
    </location>
</feature>
<sequence>MVVLAAVVAVSVPAVPAWAHAQLLSSAPAAGAVLPTSPAEVTLRFSEEPNPSFTTIVLSDTARTRIPTGPPAITSATVTVALEAPVADGVYTVAYRVVSKDGHTVQGSYVFTVGSSSSAPSPVAVPAASSRVVPPGVLLVFGVAAVALIGLAAYFALTARRALKSKQLP</sequence>
<dbReference type="Gene3D" id="2.60.40.1220">
    <property type="match status" value="1"/>
</dbReference>
<evidence type="ECO:0000313" key="8">
    <source>
        <dbReference type="EMBL" id="TDO32456.1"/>
    </source>
</evidence>
<dbReference type="InterPro" id="IPR007348">
    <property type="entry name" value="CopC_dom"/>
</dbReference>
<dbReference type="PANTHER" id="PTHR34820:SF4">
    <property type="entry name" value="INNER MEMBRANE PROTEIN YEBZ"/>
    <property type="match status" value="1"/>
</dbReference>
<name>A0A4R6JD32_9ACTN</name>
<dbReference type="Proteomes" id="UP000294901">
    <property type="component" value="Unassembled WGS sequence"/>
</dbReference>
<dbReference type="InterPro" id="IPR032694">
    <property type="entry name" value="CopC/D"/>
</dbReference>
<evidence type="ECO:0000259" key="7">
    <source>
        <dbReference type="Pfam" id="PF04234"/>
    </source>
</evidence>
<reference evidence="8 9" key="1">
    <citation type="submission" date="2019-03" db="EMBL/GenBank/DDBJ databases">
        <title>Sequencing the genomes of 1000 actinobacteria strains.</title>
        <authorList>
            <person name="Klenk H.-P."/>
        </authorList>
    </citation>
    <scope>NUCLEOTIDE SEQUENCE [LARGE SCALE GENOMIC DNA]</scope>
    <source>
        <strain evidence="8 9">DSM 43805</strain>
    </source>
</reference>
<dbReference type="GO" id="GO:0005507">
    <property type="term" value="F:copper ion binding"/>
    <property type="evidence" value="ECO:0007669"/>
    <property type="project" value="InterPro"/>
</dbReference>
<keyword evidence="5" id="KW-0812">Transmembrane</keyword>
<dbReference type="GO" id="GO:0006825">
    <property type="term" value="P:copper ion transport"/>
    <property type="evidence" value="ECO:0007669"/>
    <property type="project" value="InterPro"/>
</dbReference>
<accession>A0A4R6JD32</accession>
<gene>
    <name evidence="8" type="ORF">C8E87_7917</name>
</gene>
<dbReference type="SUPFAM" id="SSF81296">
    <property type="entry name" value="E set domains"/>
    <property type="match status" value="1"/>
</dbReference>
<dbReference type="GO" id="GO:0046688">
    <property type="term" value="P:response to copper ion"/>
    <property type="evidence" value="ECO:0007669"/>
    <property type="project" value="InterPro"/>
</dbReference>
<feature type="signal peptide" evidence="6">
    <location>
        <begin position="1"/>
        <end position="19"/>
    </location>
</feature>
<keyword evidence="9" id="KW-1185">Reference proteome</keyword>
<dbReference type="AlphaFoldDB" id="A0A4R6JD32"/>
<dbReference type="GO" id="GO:0030313">
    <property type="term" value="C:cell envelope"/>
    <property type="evidence" value="ECO:0007669"/>
    <property type="project" value="UniProtKB-SubCell"/>
</dbReference>
<proteinExistence type="predicted"/>
<dbReference type="InterPro" id="IPR014756">
    <property type="entry name" value="Ig_E-set"/>
</dbReference>
<feature type="transmembrane region" description="Helical" evidence="5">
    <location>
        <begin position="136"/>
        <end position="157"/>
    </location>
</feature>
<evidence type="ECO:0000256" key="4">
    <source>
        <dbReference type="ARBA" id="ARBA00023008"/>
    </source>
</evidence>
<comment type="caution">
    <text evidence="8">The sequence shown here is derived from an EMBL/GenBank/DDBJ whole genome shotgun (WGS) entry which is preliminary data.</text>
</comment>
<keyword evidence="3 6" id="KW-0732">Signal</keyword>
<dbReference type="PANTHER" id="PTHR34820">
    <property type="entry name" value="INNER MEMBRANE PROTEIN YEBZ"/>
    <property type="match status" value="1"/>
</dbReference>
<evidence type="ECO:0000256" key="5">
    <source>
        <dbReference type="SAM" id="Phobius"/>
    </source>
</evidence>